<reference evidence="2 3" key="1">
    <citation type="journal article" date="2014" name="Int. J. Syst. Evol. Microbiol.">
        <title>Ramlibacter solisilvae sp. nov., isolated from forest soil, and emended description of the genus Ramlibacter.</title>
        <authorList>
            <person name="Lee H.J."/>
            <person name="Lee S.H."/>
            <person name="Lee S.S."/>
            <person name="Lee J.S."/>
            <person name="Kim Y."/>
            <person name="Kim S.C."/>
            <person name="Jeon C.O."/>
        </authorList>
    </citation>
    <scope>NUCLEOTIDE SEQUENCE [LARGE SCALE GENOMIC DNA]</scope>
    <source>
        <strain evidence="2 3">5-10</strain>
    </source>
</reference>
<feature type="compositionally biased region" description="Basic and acidic residues" evidence="1">
    <location>
        <begin position="52"/>
        <end position="62"/>
    </location>
</feature>
<protein>
    <submittedName>
        <fullName evidence="2">Uncharacterized protein</fullName>
    </submittedName>
</protein>
<feature type="region of interest" description="Disordered" evidence="1">
    <location>
        <begin position="1"/>
        <end position="74"/>
    </location>
</feature>
<organism evidence="2 3">
    <name type="scientific">Ramlibacter tataouinensis</name>
    <dbReference type="NCBI Taxonomy" id="94132"/>
    <lineage>
        <taxon>Bacteria</taxon>
        <taxon>Pseudomonadati</taxon>
        <taxon>Pseudomonadota</taxon>
        <taxon>Betaproteobacteria</taxon>
        <taxon>Burkholderiales</taxon>
        <taxon>Comamonadaceae</taxon>
        <taxon>Ramlibacter</taxon>
    </lineage>
</organism>
<dbReference type="RefSeq" id="WP_061496891.1">
    <property type="nucleotide sequence ID" value="NZ_CP010951.1"/>
</dbReference>
<feature type="compositionally biased region" description="Basic and acidic residues" evidence="1">
    <location>
        <begin position="1"/>
        <end position="12"/>
    </location>
</feature>
<dbReference type="EMBL" id="CP010951">
    <property type="protein sequence ID" value="AMO22424.1"/>
    <property type="molecule type" value="Genomic_DNA"/>
</dbReference>
<evidence type="ECO:0000313" key="2">
    <source>
        <dbReference type="EMBL" id="AMO22424.1"/>
    </source>
</evidence>
<proteinExistence type="predicted"/>
<dbReference type="OrthoDB" id="8910547at2"/>
<feature type="compositionally biased region" description="Low complexity" evidence="1">
    <location>
        <begin position="40"/>
        <end position="51"/>
    </location>
</feature>
<feature type="compositionally biased region" description="Polar residues" evidence="1">
    <location>
        <begin position="63"/>
        <end position="74"/>
    </location>
</feature>
<dbReference type="Proteomes" id="UP000070433">
    <property type="component" value="Chromosome"/>
</dbReference>
<evidence type="ECO:0000313" key="3">
    <source>
        <dbReference type="Proteomes" id="UP000070433"/>
    </source>
</evidence>
<accession>A0A127JQV6</accession>
<evidence type="ECO:0000256" key="1">
    <source>
        <dbReference type="SAM" id="MobiDB-lite"/>
    </source>
</evidence>
<keyword evidence="3" id="KW-1185">Reference proteome</keyword>
<name>A0A127JQV6_9BURK</name>
<gene>
    <name evidence="2" type="ORF">UC35_05305</name>
</gene>
<sequence length="74" mass="7680">MSDSGHGKDKQAAKARHGPRSEVVWSGGTGRQPYGNQETGEAAEASGAHEFAAGDRGDKSGRNLEQSEQAKGTP</sequence>
<dbReference type="AlphaFoldDB" id="A0A127JQV6"/>